<keyword evidence="1" id="KW-1133">Transmembrane helix</keyword>
<comment type="caution">
    <text evidence="2">The sequence shown here is derived from an EMBL/GenBank/DDBJ whole genome shotgun (WGS) entry which is preliminary data.</text>
</comment>
<gene>
    <name evidence="2" type="ORF">NQ318_007010</name>
</gene>
<feature type="transmembrane region" description="Helical" evidence="1">
    <location>
        <begin position="104"/>
        <end position="120"/>
    </location>
</feature>
<feature type="transmembrane region" description="Helical" evidence="1">
    <location>
        <begin position="72"/>
        <end position="92"/>
    </location>
</feature>
<evidence type="ECO:0000313" key="2">
    <source>
        <dbReference type="EMBL" id="KAJ8938150.1"/>
    </source>
</evidence>
<dbReference type="AlphaFoldDB" id="A0AAV8XI50"/>
<feature type="non-terminal residue" evidence="2">
    <location>
        <position position="123"/>
    </location>
</feature>
<sequence>MSVQFASGIFKSERFLAINSILTEEERKLFSMADPNKATIEEYLKRALLGTRQYCLKEDLSSLPRCRRKQKILYVVHKLCVYGFYFYIFYLLTYFTPVKIVYDYVMYCISLLPIIGPVLGKTS</sequence>
<keyword evidence="1" id="KW-0472">Membrane</keyword>
<evidence type="ECO:0000256" key="1">
    <source>
        <dbReference type="SAM" id="Phobius"/>
    </source>
</evidence>
<reference evidence="2" key="1">
    <citation type="journal article" date="2023" name="Insect Mol. Biol.">
        <title>Genome sequencing provides insights into the evolution of gene families encoding plant cell wall-degrading enzymes in longhorned beetles.</title>
        <authorList>
            <person name="Shin N.R."/>
            <person name="Okamura Y."/>
            <person name="Kirsch R."/>
            <person name="Pauchet Y."/>
        </authorList>
    </citation>
    <scope>NUCLEOTIDE SEQUENCE</scope>
    <source>
        <strain evidence="2">AMC_N1</strain>
    </source>
</reference>
<keyword evidence="3" id="KW-1185">Reference proteome</keyword>
<organism evidence="2 3">
    <name type="scientific">Aromia moschata</name>
    <dbReference type="NCBI Taxonomy" id="1265417"/>
    <lineage>
        <taxon>Eukaryota</taxon>
        <taxon>Metazoa</taxon>
        <taxon>Ecdysozoa</taxon>
        <taxon>Arthropoda</taxon>
        <taxon>Hexapoda</taxon>
        <taxon>Insecta</taxon>
        <taxon>Pterygota</taxon>
        <taxon>Neoptera</taxon>
        <taxon>Endopterygota</taxon>
        <taxon>Coleoptera</taxon>
        <taxon>Polyphaga</taxon>
        <taxon>Cucujiformia</taxon>
        <taxon>Chrysomeloidea</taxon>
        <taxon>Cerambycidae</taxon>
        <taxon>Cerambycinae</taxon>
        <taxon>Callichromatini</taxon>
        <taxon>Aromia</taxon>
    </lineage>
</organism>
<accession>A0AAV8XI50</accession>
<dbReference type="EMBL" id="JAPWTK010000581">
    <property type="protein sequence ID" value="KAJ8938150.1"/>
    <property type="molecule type" value="Genomic_DNA"/>
</dbReference>
<name>A0AAV8XI50_9CUCU</name>
<keyword evidence="1" id="KW-0812">Transmembrane</keyword>
<proteinExistence type="predicted"/>
<protein>
    <submittedName>
        <fullName evidence="2">Uncharacterized protein</fullName>
    </submittedName>
</protein>
<dbReference type="Proteomes" id="UP001162162">
    <property type="component" value="Unassembled WGS sequence"/>
</dbReference>
<evidence type="ECO:0000313" key="3">
    <source>
        <dbReference type="Proteomes" id="UP001162162"/>
    </source>
</evidence>